<name>A0AAV3I690_ECOLX</name>
<dbReference type="AlphaFoldDB" id="A0AAV3I690"/>
<protein>
    <submittedName>
        <fullName evidence="2">Membrane protein</fullName>
    </submittedName>
</protein>
<reference evidence="2 3" key="1">
    <citation type="submission" date="2012-11" db="EMBL/GenBank/DDBJ databases">
        <title>Genomic anatomy of Escherichia coli O157:H7 outbreaks.</title>
        <authorList>
            <person name="Tracy H.T."/>
            <person name="Eppinger M."/>
            <person name="Daugherty S."/>
            <person name="Agrawal S."/>
            <person name="Galens K."/>
            <person name="Tallon L."/>
            <person name="Shefchek K."/>
            <person name="Parankush S."/>
            <person name="Cebula T.A."/>
            <person name="Feng P."/>
            <person name="Soderlund R."/>
            <person name="Mammel M.K."/>
            <person name="DebRoy C."/>
            <person name="Dudley E.G."/>
            <person name="Tarr P.I."/>
            <person name="Fraser-Liggett C."/>
            <person name="Ravel J."/>
        </authorList>
    </citation>
    <scope>NUCLEOTIDE SEQUENCE [LARGE SCALE GENOMIC DNA]</scope>
    <source>
        <strain evidence="2 3">3.4880</strain>
    </source>
</reference>
<accession>A0AAV3I690</accession>
<evidence type="ECO:0000313" key="3">
    <source>
        <dbReference type="Proteomes" id="UP000011584"/>
    </source>
</evidence>
<dbReference type="EMBL" id="AOET01000060">
    <property type="protein sequence ID" value="ELW35010.1"/>
    <property type="molecule type" value="Genomic_DNA"/>
</dbReference>
<evidence type="ECO:0000256" key="1">
    <source>
        <dbReference type="SAM" id="Phobius"/>
    </source>
</evidence>
<dbReference type="Proteomes" id="UP000011584">
    <property type="component" value="Unassembled WGS sequence"/>
</dbReference>
<evidence type="ECO:0000313" key="2">
    <source>
        <dbReference type="EMBL" id="ELW35010.1"/>
    </source>
</evidence>
<sequence>MYPSLEYRGIVLFCSTIFITFTQNILRLVSSLLMMFYHACKD</sequence>
<keyword evidence="1" id="KW-1133">Transmembrane helix</keyword>
<gene>
    <name evidence="2" type="ORF">EC34880_2249</name>
</gene>
<organism evidence="2 3">
    <name type="scientific">Escherichia coli 3.4880</name>
    <dbReference type="NCBI Taxonomy" id="1051347"/>
    <lineage>
        <taxon>Bacteria</taxon>
        <taxon>Pseudomonadati</taxon>
        <taxon>Pseudomonadota</taxon>
        <taxon>Gammaproteobacteria</taxon>
        <taxon>Enterobacterales</taxon>
        <taxon>Enterobacteriaceae</taxon>
        <taxon>Escherichia</taxon>
    </lineage>
</organism>
<feature type="transmembrane region" description="Helical" evidence="1">
    <location>
        <begin position="6"/>
        <end position="26"/>
    </location>
</feature>
<proteinExistence type="predicted"/>
<keyword evidence="1" id="KW-0472">Membrane</keyword>
<keyword evidence="1" id="KW-0812">Transmembrane</keyword>
<comment type="caution">
    <text evidence="2">The sequence shown here is derived from an EMBL/GenBank/DDBJ whole genome shotgun (WGS) entry which is preliminary data.</text>
</comment>